<reference evidence="2" key="1">
    <citation type="journal article" date="2019" name="Int. J. Syst. Evol. Microbiol.">
        <title>The Global Catalogue of Microorganisms (GCM) 10K type strain sequencing project: providing services to taxonomists for standard genome sequencing and annotation.</title>
        <authorList>
            <consortium name="The Broad Institute Genomics Platform"/>
            <consortium name="The Broad Institute Genome Sequencing Center for Infectious Disease"/>
            <person name="Wu L."/>
            <person name="Ma J."/>
        </authorList>
    </citation>
    <scope>NUCLEOTIDE SEQUENCE [LARGE SCALE GENOMIC DNA]</scope>
    <source>
        <strain evidence="2">CCUG 54822</strain>
    </source>
</reference>
<proteinExistence type="predicted"/>
<comment type="caution">
    <text evidence="1">The sequence shown here is derived from an EMBL/GenBank/DDBJ whole genome shotgun (WGS) entry which is preliminary data.</text>
</comment>
<accession>A0ABW3ZT70</accession>
<dbReference type="InterPro" id="IPR036291">
    <property type="entry name" value="NAD(P)-bd_dom_sf"/>
</dbReference>
<dbReference type="SUPFAM" id="SSF51735">
    <property type="entry name" value="NAD(P)-binding Rossmann-fold domains"/>
    <property type="match status" value="1"/>
</dbReference>
<keyword evidence="2" id="KW-1185">Reference proteome</keyword>
<name>A0ABW3ZT70_9BACI</name>
<evidence type="ECO:0000313" key="1">
    <source>
        <dbReference type="EMBL" id="MFD1361590.1"/>
    </source>
</evidence>
<sequence length="55" mass="6051">METPALDERNPARKGESIKVCVFGASGYVGASIYQILKEKTDTDVVKPGHVKRFI</sequence>
<dbReference type="Proteomes" id="UP001597178">
    <property type="component" value="Unassembled WGS sequence"/>
</dbReference>
<gene>
    <name evidence="1" type="ORF">ACFQ4A_07965</name>
</gene>
<protein>
    <recommendedName>
        <fullName evidence="3">Semialdehyde dehydrogenase NAD-binding domain-containing protein</fullName>
    </recommendedName>
</protein>
<dbReference type="EMBL" id="JBHTNH010000016">
    <property type="protein sequence ID" value="MFD1361590.1"/>
    <property type="molecule type" value="Genomic_DNA"/>
</dbReference>
<evidence type="ECO:0000313" key="2">
    <source>
        <dbReference type="Proteomes" id="UP001597178"/>
    </source>
</evidence>
<evidence type="ECO:0008006" key="3">
    <source>
        <dbReference type="Google" id="ProtNLM"/>
    </source>
</evidence>
<dbReference type="Gene3D" id="3.40.50.720">
    <property type="entry name" value="NAD(P)-binding Rossmann-like Domain"/>
    <property type="match status" value="1"/>
</dbReference>
<organism evidence="1 2">
    <name type="scientific">Lentibacillus salinarum</name>
    <dbReference type="NCBI Taxonomy" id="446820"/>
    <lineage>
        <taxon>Bacteria</taxon>
        <taxon>Bacillati</taxon>
        <taxon>Bacillota</taxon>
        <taxon>Bacilli</taxon>
        <taxon>Bacillales</taxon>
        <taxon>Bacillaceae</taxon>
        <taxon>Lentibacillus</taxon>
    </lineage>
</organism>